<keyword evidence="1" id="KW-0472">Membrane</keyword>
<feature type="transmembrane region" description="Helical" evidence="1">
    <location>
        <begin position="158"/>
        <end position="185"/>
    </location>
</feature>
<comment type="caution">
    <text evidence="2">The sequence shown here is derived from an EMBL/GenBank/DDBJ whole genome shotgun (WGS) entry which is preliminary data.</text>
</comment>
<sequence>MTRGLTIVSYVSDLQRTLTGPQRLKKDLLAEARGSLEDAAEDYHEQGHSPAAAEELAVTDFGTIAQVAPGYQRELAMAQSGRTAWWLLVFVALQFIQSKITWKSTGAWDGHQPSDGWLLFNHVWGWGQMIILAAAALTALSFRIGVRYIATPWRLTPFVGAAALVILGVKLVVSAIFLIATPHLASGILDQAHSGQYLLVALPFLLVLWMLPNVYIGLSAIRCVTSANKCDSELAPI</sequence>
<feature type="transmembrane region" description="Helical" evidence="1">
    <location>
        <begin position="122"/>
        <end position="146"/>
    </location>
</feature>
<evidence type="ECO:0000313" key="3">
    <source>
        <dbReference type="Proteomes" id="UP000669179"/>
    </source>
</evidence>
<name>A0A939P9R0_9ACTN</name>
<dbReference type="RefSeq" id="WP_208253174.1">
    <property type="nucleotide sequence ID" value="NZ_JAGEOJ010000001.1"/>
</dbReference>
<dbReference type="EMBL" id="JAGEOJ010000001">
    <property type="protein sequence ID" value="MBO2445559.1"/>
    <property type="molecule type" value="Genomic_DNA"/>
</dbReference>
<dbReference type="NCBIfam" id="NF038403">
    <property type="entry name" value="perm_prefix_1"/>
    <property type="match status" value="1"/>
</dbReference>
<dbReference type="AlphaFoldDB" id="A0A939P9R0"/>
<keyword evidence="1" id="KW-1133">Transmembrane helix</keyword>
<reference evidence="2" key="1">
    <citation type="submission" date="2021-03" db="EMBL/GenBank/DDBJ databases">
        <authorList>
            <person name="Kanchanasin P."/>
            <person name="Saeng-In P."/>
            <person name="Phongsopitanun W."/>
            <person name="Yuki M."/>
            <person name="Kudo T."/>
            <person name="Ohkuma M."/>
            <person name="Tanasupawat S."/>
        </authorList>
    </citation>
    <scope>NUCLEOTIDE SEQUENCE</scope>
    <source>
        <strain evidence="2">GKU 128</strain>
    </source>
</reference>
<feature type="transmembrane region" description="Helical" evidence="1">
    <location>
        <begin position="83"/>
        <end position="102"/>
    </location>
</feature>
<evidence type="ECO:0000313" key="2">
    <source>
        <dbReference type="EMBL" id="MBO2445559.1"/>
    </source>
</evidence>
<proteinExistence type="predicted"/>
<evidence type="ECO:0000256" key="1">
    <source>
        <dbReference type="SAM" id="Phobius"/>
    </source>
</evidence>
<accession>A0A939P9R0</accession>
<dbReference type="Proteomes" id="UP000669179">
    <property type="component" value="Unassembled WGS sequence"/>
</dbReference>
<gene>
    <name evidence="2" type="ORF">J4573_00500</name>
</gene>
<dbReference type="InterPro" id="IPR047928">
    <property type="entry name" value="Perm_prefix_1"/>
</dbReference>
<feature type="transmembrane region" description="Helical" evidence="1">
    <location>
        <begin position="197"/>
        <end position="218"/>
    </location>
</feature>
<organism evidence="2 3">
    <name type="scientific">Actinomadura barringtoniae</name>
    <dbReference type="NCBI Taxonomy" id="1427535"/>
    <lineage>
        <taxon>Bacteria</taxon>
        <taxon>Bacillati</taxon>
        <taxon>Actinomycetota</taxon>
        <taxon>Actinomycetes</taxon>
        <taxon>Streptosporangiales</taxon>
        <taxon>Thermomonosporaceae</taxon>
        <taxon>Actinomadura</taxon>
    </lineage>
</organism>
<keyword evidence="3" id="KW-1185">Reference proteome</keyword>
<protein>
    <submittedName>
        <fullName evidence="2">Uncharacterized protein</fullName>
    </submittedName>
</protein>
<keyword evidence="1" id="KW-0812">Transmembrane</keyword>